<dbReference type="EMBL" id="CP033058">
    <property type="protein sequence ID" value="AZZ65717.1"/>
    <property type="molecule type" value="Genomic_DNA"/>
</dbReference>
<dbReference type="SUPFAM" id="SSF52943">
    <property type="entry name" value="ATP synthase (F1-ATPase), gamma subunit"/>
    <property type="match status" value="1"/>
</dbReference>
<evidence type="ECO:0008006" key="11">
    <source>
        <dbReference type="Google" id="ProtNLM"/>
    </source>
</evidence>
<proteinExistence type="inferred from homology"/>
<dbReference type="InterPro" id="IPR035968">
    <property type="entry name" value="ATP_synth_F1_ATPase_gsu"/>
</dbReference>
<dbReference type="Proteomes" id="UP000256585">
    <property type="component" value="Chromosome"/>
</dbReference>
<dbReference type="Gene3D" id="3.40.1380.10">
    <property type="match status" value="1"/>
</dbReference>
<keyword evidence="10" id="KW-1185">Reference proteome</keyword>
<evidence type="ECO:0000256" key="5">
    <source>
        <dbReference type="ARBA" id="ARBA00023065"/>
    </source>
</evidence>
<reference evidence="9" key="1">
    <citation type="submission" date="2019-03" db="EMBL/GenBank/DDBJ databases">
        <title>Draft Sequence and Annotation of the Mycoplasma phocicerebrale Strain 1049T Genome.</title>
        <authorList>
            <person name="Frasca S.Jr."/>
            <person name="Kutish G.F."/>
            <person name="Castellanos Gell J."/>
            <person name="Michaels D.L."/>
            <person name="Brown D.R."/>
        </authorList>
    </citation>
    <scope>NUCLEOTIDE SEQUENCE</scope>
    <source>
        <strain evidence="9">1049</strain>
    </source>
</reference>
<dbReference type="NCBIfam" id="NF045933">
    <property type="entry name" value="MSC_0622_gamma"/>
    <property type="match status" value="1"/>
</dbReference>
<dbReference type="AlphaFoldDB" id="A0A3Q9V5Q8"/>
<organism evidence="9 10">
    <name type="scientific">Metamycoplasma phocicerebrale</name>
    <dbReference type="NCBI Taxonomy" id="142649"/>
    <lineage>
        <taxon>Bacteria</taxon>
        <taxon>Bacillati</taxon>
        <taxon>Mycoplasmatota</taxon>
        <taxon>Mycoplasmoidales</taxon>
        <taxon>Metamycoplasmataceae</taxon>
        <taxon>Metamycoplasma</taxon>
    </lineage>
</organism>
<keyword evidence="4" id="KW-0375">Hydrogen ion transport</keyword>
<dbReference type="KEGG" id="mphc:DMC14_002920"/>
<sequence>MYLKTLEKKLSNLNNIRMKVNNDRSVLLISIMKMTKKLRFYINDAVLNKKLIVSLNQKYDLNDSVIGSELKFLDGEEHTKKKKKITRGHQIWIYLTEEQKYSTDSYSRYEEKMLEMTKKEKVDFITIGEQAANFCKKNKFNVLFQFSNNDLDINFPSKLVRVIKALYVESNYTKVYFVINTNKSYNEPFQVLPIQQFNLTKLANIDESKNVVDLTKFKIYPNIEEFIDAQINIFLENSIHSLIIESSFYKAKTGLVITNKSINKLDETITKLKKKLKLIKQENEIEEIVMLTRKMTSDFEETGDEDEQI</sequence>
<keyword evidence="3" id="KW-0813">Transport</keyword>
<keyword evidence="5" id="KW-0406">Ion transport</keyword>
<dbReference type="GO" id="GO:0046933">
    <property type="term" value="F:proton-transporting ATP synthase activity, rotational mechanism"/>
    <property type="evidence" value="ECO:0007669"/>
    <property type="project" value="InterPro"/>
</dbReference>
<evidence type="ECO:0000313" key="10">
    <source>
        <dbReference type="Proteomes" id="UP000256585"/>
    </source>
</evidence>
<dbReference type="RefSeq" id="WP_116171460.1">
    <property type="nucleotide sequence ID" value="NZ_CP033058.2"/>
</dbReference>
<evidence type="ECO:0000256" key="8">
    <source>
        <dbReference type="ARBA" id="ARBA00023310"/>
    </source>
</evidence>
<gene>
    <name evidence="9" type="ORF">DMC14_002920</name>
</gene>
<dbReference type="OrthoDB" id="400602at2"/>
<keyword evidence="8" id="KW-0066">ATP synthesis</keyword>
<evidence type="ECO:0000313" key="9">
    <source>
        <dbReference type="EMBL" id="AZZ65717.1"/>
    </source>
</evidence>
<evidence type="ECO:0000256" key="1">
    <source>
        <dbReference type="ARBA" id="ARBA00004170"/>
    </source>
</evidence>
<protein>
    <recommendedName>
        <fullName evidence="11">ATP synthase gamma chain</fullName>
    </recommendedName>
</protein>
<evidence type="ECO:0000256" key="7">
    <source>
        <dbReference type="ARBA" id="ARBA00023196"/>
    </source>
</evidence>
<evidence type="ECO:0000256" key="2">
    <source>
        <dbReference type="ARBA" id="ARBA00007681"/>
    </source>
</evidence>
<accession>A0A3Q9V5Q8</accession>
<evidence type="ECO:0000256" key="6">
    <source>
        <dbReference type="ARBA" id="ARBA00023136"/>
    </source>
</evidence>
<evidence type="ECO:0000256" key="4">
    <source>
        <dbReference type="ARBA" id="ARBA00022781"/>
    </source>
</evidence>
<dbReference type="GO" id="GO:0045259">
    <property type="term" value="C:proton-transporting ATP synthase complex"/>
    <property type="evidence" value="ECO:0007669"/>
    <property type="project" value="UniProtKB-KW"/>
</dbReference>
<name>A0A3Q9V5Q8_9BACT</name>
<evidence type="ECO:0000256" key="3">
    <source>
        <dbReference type="ARBA" id="ARBA00022448"/>
    </source>
</evidence>
<comment type="subcellular location">
    <subcellularLocation>
        <location evidence="1">Membrane</location>
        <topology evidence="1">Peripheral membrane protein</topology>
    </subcellularLocation>
</comment>
<keyword evidence="7" id="KW-0139">CF(1)</keyword>
<comment type="similarity">
    <text evidence="2">Belongs to the ATPase gamma chain family.</text>
</comment>
<keyword evidence="6" id="KW-0472">Membrane</keyword>